<reference evidence="4 5" key="1">
    <citation type="submission" date="2022-03" db="EMBL/GenBank/DDBJ databases">
        <authorList>
            <person name="Nunn A."/>
            <person name="Chopra R."/>
            <person name="Nunn A."/>
            <person name="Contreras Garrido A."/>
        </authorList>
    </citation>
    <scope>NUCLEOTIDE SEQUENCE [LARGE SCALE GENOMIC DNA]</scope>
</reference>
<evidence type="ECO:0000313" key="5">
    <source>
        <dbReference type="Proteomes" id="UP000836841"/>
    </source>
</evidence>
<dbReference type="InterPro" id="IPR040217">
    <property type="entry name" value="ACR1-12"/>
</dbReference>
<keyword evidence="1 2" id="KW-0677">Repeat</keyword>
<evidence type="ECO:0000256" key="2">
    <source>
        <dbReference type="RuleBase" id="RU369043"/>
    </source>
</evidence>
<evidence type="ECO:0000259" key="3">
    <source>
        <dbReference type="PROSITE" id="PS51671"/>
    </source>
</evidence>
<dbReference type="InterPro" id="IPR002912">
    <property type="entry name" value="ACT_dom"/>
</dbReference>
<dbReference type="PROSITE" id="PS51671">
    <property type="entry name" value="ACT"/>
    <property type="match status" value="1"/>
</dbReference>
<gene>
    <name evidence="4" type="ORF">TAV2_LOCUS22111</name>
</gene>
<dbReference type="Proteomes" id="UP000836841">
    <property type="component" value="Chromosome 6"/>
</dbReference>
<feature type="domain" description="ACT" evidence="3">
    <location>
        <begin position="38"/>
        <end position="111"/>
    </location>
</feature>
<name>A0AAU9SVI9_THLAR</name>
<evidence type="ECO:0000256" key="1">
    <source>
        <dbReference type="ARBA" id="ARBA00022737"/>
    </source>
</evidence>
<dbReference type="InterPro" id="IPR045865">
    <property type="entry name" value="ACT-like_dom_sf"/>
</dbReference>
<organism evidence="4 5">
    <name type="scientific">Thlaspi arvense</name>
    <name type="common">Field penny-cress</name>
    <dbReference type="NCBI Taxonomy" id="13288"/>
    <lineage>
        <taxon>Eukaryota</taxon>
        <taxon>Viridiplantae</taxon>
        <taxon>Streptophyta</taxon>
        <taxon>Embryophyta</taxon>
        <taxon>Tracheophyta</taxon>
        <taxon>Spermatophyta</taxon>
        <taxon>Magnoliopsida</taxon>
        <taxon>eudicotyledons</taxon>
        <taxon>Gunneridae</taxon>
        <taxon>Pentapetalae</taxon>
        <taxon>rosids</taxon>
        <taxon>malvids</taxon>
        <taxon>Brassicales</taxon>
        <taxon>Brassicaceae</taxon>
        <taxon>Thlaspideae</taxon>
        <taxon>Thlaspi</taxon>
    </lineage>
</organism>
<dbReference type="Pfam" id="PF01842">
    <property type="entry name" value="ACT"/>
    <property type="match status" value="1"/>
</dbReference>
<dbReference type="GO" id="GO:0016597">
    <property type="term" value="F:amino acid binding"/>
    <property type="evidence" value="ECO:0007669"/>
    <property type="project" value="UniProtKB-UniRule"/>
</dbReference>
<dbReference type="PANTHER" id="PTHR31096">
    <property type="entry name" value="ACT DOMAIN-CONTAINING PROTEIN ACR4-RELATED"/>
    <property type="match status" value="1"/>
</dbReference>
<proteinExistence type="predicted"/>
<dbReference type="AlphaFoldDB" id="A0AAU9SVI9"/>
<dbReference type="PANTHER" id="PTHR31096:SF14">
    <property type="entry name" value="ACT DOMAIN-CONTAINING PROTEIN ACR"/>
    <property type="match status" value="1"/>
</dbReference>
<dbReference type="Gene3D" id="3.30.70.260">
    <property type="match status" value="1"/>
</dbReference>
<comment type="function">
    <text evidence="2">Binds amino acids.</text>
</comment>
<evidence type="ECO:0000313" key="4">
    <source>
        <dbReference type="EMBL" id="CAH2071954.1"/>
    </source>
</evidence>
<sequence>MVTFEEPACICMPILLYLLGSQFDVSLSCFINTCFVYLLKFFCLDRRGLLHDVTQVLAELELSIQTVRVTTTPDERVLDLFFIADNMDLLHTKKRQDETLEQFRSVLVLIFLCVCGEG</sequence>
<dbReference type="EMBL" id="OU466862">
    <property type="protein sequence ID" value="CAH2071954.1"/>
    <property type="molecule type" value="Genomic_DNA"/>
</dbReference>
<accession>A0AAU9SVI9</accession>
<keyword evidence="5" id="KW-1185">Reference proteome</keyword>
<dbReference type="SUPFAM" id="SSF55021">
    <property type="entry name" value="ACT-like"/>
    <property type="match status" value="1"/>
</dbReference>
<protein>
    <recommendedName>
        <fullName evidence="2">ACT domain-containing protein ACR</fullName>
    </recommendedName>
    <alternativeName>
        <fullName evidence="2">Protein ACT DOMAIN REPEATS</fullName>
    </alternativeName>
</protein>